<accession>A0A1L8CW38</accession>
<dbReference type="EMBL" id="BDJK01000029">
    <property type="protein sequence ID" value="GAV23084.1"/>
    <property type="molecule type" value="Genomic_DNA"/>
</dbReference>
<dbReference type="SUPFAM" id="SSF89550">
    <property type="entry name" value="PHP domain-like"/>
    <property type="match status" value="1"/>
</dbReference>
<dbReference type="STRING" id="870242.cpu_15940"/>
<dbReference type="Pfam" id="PF07733">
    <property type="entry name" value="DNA_pol3_alpha"/>
    <property type="match status" value="1"/>
</dbReference>
<evidence type="ECO:0000259" key="7">
    <source>
        <dbReference type="SMART" id="SM00481"/>
    </source>
</evidence>
<dbReference type="Gene3D" id="1.10.10.1600">
    <property type="entry name" value="Bacterial DNA polymerase III alpha subunit, thumb domain"/>
    <property type="match status" value="1"/>
</dbReference>
<dbReference type="InterPro" id="IPR011708">
    <property type="entry name" value="DNA_pol3_alpha_NTPase_dom"/>
</dbReference>
<dbReference type="EC" id="2.7.7.7" evidence="1"/>
<keyword evidence="3" id="KW-0548">Nucleotidyltransferase</keyword>
<dbReference type="NCBIfam" id="TIGR00594">
    <property type="entry name" value="polc"/>
    <property type="match status" value="1"/>
</dbReference>
<dbReference type="CDD" id="cd12113">
    <property type="entry name" value="PHP_PolIIIA_DnaE3"/>
    <property type="match status" value="1"/>
</dbReference>
<dbReference type="InterPro" id="IPR003141">
    <property type="entry name" value="Pol/His_phosphatase_N"/>
</dbReference>
<dbReference type="GO" id="GO:0006260">
    <property type="term" value="P:DNA replication"/>
    <property type="evidence" value="ECO:0007669"/>
    <property type="project" value="UniProtKB-KW"/>
</dbReference>
<evidence type="ECO:0000313" key="8">
    <source>
        <dbReference type="EMBL" id="GAV23084.1"/>
    </source>
</evidence>
<dbReference type="OrthoDB" id="9803237at2"/>
<reference evidence="9" key="1">
    <citation type="submission" date="2016-12" db="EMBL/GenBank/DDBJ databases">
        <title>Draft Genome Sequences od Carboxydothermus pertinax and islandicus, Hydrogenogenic Carboxydotrophic Bacteria.</title>
        <authorList>
            <person name="Fukuyama Y."/>
            <person name="Ohmae K."/>
            <person name="Yoneda Y."/>
            <person name="Yoshida T."/>
            <person name="Sako Y."/>
        </authorList>
    </citation>
    <scope>NUCLEOTIDE SEQUENCE [LARGE SCALE GENOMIC DNA]</scope>
    <source>
        <strain evidence="9">Ug1</strain>
    </source>
</reference>
<gene>
    <name evidence="8" type="ORF">cpu_15940</name>
</gene>
<comment type="caution">
    <text evidence="8">The sequence shown here is derived from an EMBL/GenBank/DDBJ whole genome shotgun (WGS) entry which is preliminary data.</text>
</comment>
<dbReference type="InterPro" id="IPR029460">
    <property type="entry name" value="DNAPol_HHH"/>
</dbReference>
<dbReference type="Pfam" id="PF14579">
    <property type="entry name" value="HHH_6"/>
    <property type="match status" value="1"/>
</dbReference>
<evidence type="ECO:0000256" key="5">
    <source>
        <dbReference type="ARBA" id="ARBA00022932"/>
    </source>
</evidence>
<dbReference type="Proteomes" id="UP000187485">
    <property type="component" value="Unassembled WGS sequence"/>
</dbReference>
<name>A0A1L8CW38_9THEO</name>
<evidence type="ECO:0000256" key="1">
    <source>
        <dbReference type="ARBA" id="ARBA00012417"/>
    </source>
</evidence>
<comment type="catalytic activity">
    <reaction evidence="6">
        <text>DNA(n) + a 2'-deoxyribonucleoside 5'-triphosphate = DNA(n+1) + diphosphate</text>
        <dbReference type="Rhea" id="RHEA:22508"/>
        <dbReference type="Rhea" id="RHEA-COMP:17339"/>
        <dbReference type="Rhea" id="RHEA-COMP:17340"/>
        <dbReference type="ChEBI" id="CHEBI:33019"/>
        <dbReference type="ChEBI" id="CHEBI:61560"/>
        <dbReference type="ChEBI" id="CHEBI:173112"/>
        <dbReference type="EC" id="2.7.7.7"/>
    </reaction>
</comment>
<dbReference type="InterPro" id="IPR004805">
    <property type="entry name" value="DnaE2/DnaE/PolC"/>
</dbReference>
<evidence type="ECO:0000313" key="9">
    <source>
        <dbReference type="Proteomes" id="UP000187485"/>
    </source>
</evidence>
<proteinExistence type="predicted"/>
<dbReference type="CDD" id="cd04485">
    <property type="entry name" value="DnaE_OBF"/>
    <property type="match status" value="1"/>
</dbReference>
<dbReference type="SUPFAM" id="SSF160975">
    <property type="entry name" value="AF1531-like"/>
    <property type="match status" value="1"/>
</dbReference>
<dbReference type="InterPro" id="IPR004013">
    <property type="entry name" value="PHP_dom"/>
</dbReference>
<keyword evidence="5" id="KW-0239">DNA-directed DNA polymerase</keyword>
<dbReference type="RefSeq" id="WP_075859534.1">
    <property type="nucleotide sequence ID" value="NZ_BDJK01000029.1"/>
</dbReference>
<dbReference type="PANTHER" id="PTHR32294:SF0">
    <property type="entry name" value="DNA POLYMERASE III SUBUNIT ALPHA"/>
    <property type="match status" value="1"/>
</dbReference>
<evidence type="ECO:0000256" key="4">
    <source>
        <dbReference type="ARBA" id="ARBA00022705"/>
    </source>
</evidence>
<feature type="domain" description="Polymerase/histidinol phosphatase N-terminal" evidence="7">
    <location>
        <begin position="4"/>
        <end position="71"/>
    </location>
</feature>
<evidence type="ECO:0000256" key="6">
    <source>
        <dbReference type="ARBA" id="ARBA00049244"/>
    </source>
</evidence>
<dbReference type="GO" id="GO:0003887">
    <property type="term" value="F:DNA-directed DNA polymerase activity"/>
    <property type="evidence" value="ECO:0007669"/>
    <property type="project" value="UniProtKB-KW"/>
</dbReference>
<sequence length="1117" mass="127109">MSFVHLHTHSCYSLLDGAGKIKELVTRAFELNMPALALTDHGNMFGVVEFYKEAKALGLKPLIGVEVYVAPRSRFEKTPKIDDQLSHLVLIAQDNKGYQNLLRIISRSYTEGYYYKPRVDHELLAENSQGLIALSSCLAGEIPGKILAGQQDKAREIASLYRDIFGPENFYLELQYHGISEQKIVNRSLIELSRELKIPLVATNDVHYILKNHARTQDVLLAIQTGKSINDPGRMKFPTDEFYLKSYEEMKLIFGEIPEALNNTLEIAKRCQVELEFGRYLLPEFPVPEGKSPSEYLKELCLQGLYQKYENPGDELKNRLFHELKVIEQMGFSGYFLIVWDFIRYAKENGIMVGPGRGSAAGSLVAYTLGITDIDPIKYGLLFERFLNPERVSMPDIDVDFCFERRQEVIDYLYRKYGEDRVAQIITFGTMAAKAAVRDVGRALEWPYGEVDKVAKLIPNVLGITLKEAIETTPELKELYVNNPKVRELLDLAMQIEGMPRHASVHAAGLVIAPEEIERHLPLFKTSEGVITTQFEKDTVEELGLLKIDLLGLRTLTVIEKALNFIEKQTGKRISLQDIPLDDEKTYKLLENGDTVGVFQLESQGMRQILKELKPSSIEDLIALVALYRPGPLGSGMVEDFINRRHQRVPVVYPHPDLEPVLKETYGVIIYQEQVMLIASILAGFSLGEADLLRRAMGKKKPEIIAALKNDFIERSVARGYPREKAEEIFNLIEYFAGYGFNKSHSAAYAFVAYYTAWLKANYPVAFLAALLISVKDNLDKVTVYAEDCHRRGINVLPPDVNLSEVDFTISGQEIRFGLAAVKNVGETAAWAIIEERKKGPFVDFNDFLERIDKKIVNKRVIESLIKAGAFARMGYNRKTLLENLDDALEYYSKKEDTGQLTLGDFLPEANKFNFRIEKEYSKLELLRLEKESLGMYLTGHPLAGIRGFIKKHCDLLGKNKQKIYFPAILSELKRTITRKGEPMAFALLEGLNQTIEAVIFPEGWLNYRDYLLEENILWFYGMVEEDDGVQKMIVEKVYEFKADQVLEVYIKITRDKIQILQAILRKYPGPAPVFLYPGGKKLIKLPVDYWIDLDSPVLWEIKKLLGEEALKLKSVS</sequence>
<keyword evidence="2" id="KW-0808">Transferase</keyword>
<dbReference type="SMART" id="SM00481">
    <property type="entry name" value="POLIIIAc"/>
    <property type="match status" value="1"/>
</dbReference>
<dbReference type="InterPro" id="IPR040982">
    <property type="entry name" value="DNA_pol3_finger"/>
</dbReference>
<keyword evidence="9" id="KW-1185">Reference proteome</keyword>
<dbReference type="Gene3D" id="1.10.150.870">
    <property type="match status" value="1"/>
</dbReference>
<dbReference type="InterPro" id="IPR016195">
    <property type="entry name" value="Pol/histidinol_Pase-like"/>
</dbReference>
<dbReference type="NCBIfam" id="NF005298">
    <property type="entry name" value="PRK06826.1"/>
    <property type="match status" value="1"/>
</dbReference>
<dbReference type="Gene3D" id="3.20.20.140">
    <property type="entry name" value="Metal-dependent hydrolases"/>
    <property type="match status" value="1"/>
</dbReference>
<organism evidence="8 9">
    <name type="scientific">Carboxydothermus pertinax</name>
    <dbReference type="NCBI Taxonomy" id="870242"/>
    <lineage>
        <taxon>Bacteria</taxon>
        <taxon>Bacillati</taxon>
        <taxon>Bacillota</taxon>
        <taxon>Clostridia</taxon>
        <taxon>Thermoanaerobacterales</taxon>
        <taxon>Thermoanaerobacteraceae</taxon>
        <taxon>Carboxydothermus</taxon>
    </lineage>
</organism>
<dbReference type="PANTHER" id="PTHR32294">
    <property type="entry name" value="DNA POLYMERASE III SUBUNIT ALPHA"/>
    <property type="match status" value="1"/>
</dbReference>
<keyword evidence="4" id="KW-0235">DNA replication</keyword>
<evidence type="ECO:0000256" key="3">
    <source>
        <dbReference type="ARBA" id="ARBA00022695"/>
    </source>
</evidence>
<dbReference type="InterPro" id="IPR041931">
    <property type="entry name" value="DNA_pol3_alpha_thumb_dom"/>
</dbReference>
<protein>
    <recommendedName>
        <fullName evidence="1">DNA-directed DNA polymerase</fullName>
        <ecNumber evidence="1">2.7.7.7</ecNumber>
    </recommendedName>
</protein>
<dbReference type="Pfam" id="PF02811">
    <property type="entry name" value="PHP"/>
    <property type="match status" value="1"/>
</dbReference>
<dbReference type="GO" id="GO:0008408">
    <property type="term" value="F:3'-5' exonuclease activity"/>
    <property type="evidence" value="ECO:0007669"/>
    <property type="project" value="InterPro"/>
</dbReference>
<dbReference type="Pfam" id="PF17657">
    <property type="entry name" value="DNA_pol3_finger"/>
    <property type="match status" value="1"/>
</dbReference>
<dbReference type="AlphaFoldDB" id="A0A1L8CW38"/>
<evidence type="ECO:0000256" key="2">
    <source>
        <dbReference type="ARBA" id="ARBA00022679"/>
    </source>
</evidence>
<dbReference type="NCBIfam" id="NF004226">
    <property type="entry name" value="PRK05673.1"/>
    <property type="match status" value="1"/>
</dbReference>